<proteinExistence type="predicted"/>
<protein>
    <submittedName>
        <fullName evidence="1">Unplaced genomic scaffold scaffold_58, whole genome shotgun sequence</fullName>
    </submittedName>
</protein>
<dbReference type="HOGENOM" id="CLU_3051277_0_0_1"/>
<evidence type="ECO:0000313" key="1">
    <source>
        <dbReference type="EMBL" id="KIK22236.1"/>
    </source>
</evidence>
<organism evidence="1 2">
    <name type="scientific">Pisolithus microcarpus 441</name>
    <dbReference type="NCBI Taxonomy" id="765257"/>
    <lineage>
        <taxon>Eukaryota</taxon>
        <taxon>Fungi</taxon>
        <taxon>Dikarya</taxon>
        <taxon>Basidiomycota</taxon>
        <taxon>Agaricomycotina</taxon>
        <taxon>Agaricomycetes</taxon>
        <taxon>Agaricomycetidae</taxon>
        <taxon>Boletales</taxon>
        <taxon>Sclerodermatineae</taxon>
        <taxon>Pisolithaceae</taxon>
        <taxon>Pisolithus</taxon>
    </lineage>
</organism>
<sequence length="54" mass="6183">MPNDSGTVVMYTARRGGTLVEGVNKKKHWSSSRRSLADYREIPRRQICSCNLRT</sequence>
<gene>
    <name evidence="1" type="ORF">PISMIDRAFT_680575</name>
</gene>
<reference evidence="1 2" key="1">
    <citation type="submission" date="2014-04" db="EMBL/GenBank/DDBJ databases">
        <authorList>
            <consortium name="DOE Joint Genome Institute"/>
            <person name="Kuo A."/>
            <person name="Kohler A."/>
            <person name="Costa M.D."/>
            <person name="Nagy L.G."/>
            <person name="Floudas D."/>
            <person name="Copeland A."/>
            <person name="Barry K.W."/>
            <person name="Cichocki N."/>
            <person name="Veneault-Fourrey C."/>
            <person name="LaButti K."/>
            <person name="Lindquist E.A."/>
            <person name="Lipzen A."/>
            <person name="Lundell T."/>
            <person name="Morin E."/>
            <person name="Murat C."/>
            <person name="Sun H."/>
            <person name="Tunlid A."/>
            <person name="Henrissat B."/>
            <person name="Grigoriev I.V."/>
            <person name="Hibbett D.S."/>
            <person name="Martin F."/>
            <person name="Nordberg H.P."/>
            <person name="Cantor M.N."/>
            <person name="Hua S.X."/>
        </authorList>
    </citation>
    <scope>NUCLEOTIDE SEQUENCE [LARGE SCALE GENOMIC DNA]</scope>
    <source>
        <strain evidence="1 2">441</strain>
    </source>
</reference>
<accession>A0A0C9YZM5</accession>
<reference evidence="2" key="2">
    <citation type="submission" date="2015-01" db="EMBL/GenBank/DDBJ databases">
        <title>Evolutionary Origins and Diversification of the Mycorrhizal Mutualists.</title>
        <authorList>
            <consortium name="DOE Joint Genome Institute"/>
            <consortium name="Mycorrhizal Genomics Consortium"/>
            <person name="Kohler A."/>
            <person name="Kuo A."/>
            <person name="Nagy L.G."/>
            <person name="Floudas D."/>
            <person name="Copeland A."/>
            <person name="Barry K.W."/>
            <person name="Cichocki N."/>
            <person name="Veneault-Fourrey C."/>
            <person name="LaButti K."/>
            <person name="Lindquist E.A."/>
            <person name="Lipzen A."/>
            <person name="Lundell T."/>
            <person name="Morin E."/>
            <person name="Murat C."/>
            <person name="Riley R."/>
            <person name="Ohm R."/>
            <person name="Sun H."/>
            <person name="Tunlid A."/>
            <person name="Henrissat B."/>
            <person name="Grigoriev I.V."/>
            <person name="Hibbett D.S."/>
            <person name="Martin F."/>
        </authorList>
    </citation>
    <scope>NUCLEOTIDE SEQUENCE [LARGE SCALE GENOMIC DNA]</scope>
    <source>
        <strain evidence="2">441</strain>
    </source>
</reference>
<evidence type="ECO:0000313" key="2">
    <source>
        <dbReference type="Proteomes" id="UP000054018"/>
    </source>
</evidence>
<dbReference type="EMBL" id="KN833742">
    <property type="protein sequence ID" value="KIK22236.1"/>
    <property type="molecule type" value="Genomic_DNA"/>
</dbReference>
<name>A0A0C9YZM5_9AGAM</name>
<dbReference type="AlphaFoldDB" id="A0A0C9YZM5"/>
<dbReference type="Proteomes" id="UP000054018">
    <property type="component" value="Unassembled WGS sequence"/>
</dbReference>
<keyword evidence="2" id="KW-1185">Reference proteome</keyword>